<dbReference type="InterPro" id="IPR025857">
    <property type="entry name" value="MacB_PCD"/>
</dbReference>
<dbReference type="GO" id="GO:0022857">
    <property type="term" value="F:transmembrane transporter activity"/>
    <property type="evidence" value="ECO:0007669"/>
    <property type="project" value="TreeGrafter"/>
</dbReference>
<dbReference type="RefSeq" id="WP_078811433.1">
    <property type="nucleotide sequence ID" value="NZ_FUYE01000001.1"/>
</dbReference>
<evidence type="ECO:0000259" key="9">
    <source>
        <dbReference type="Pfam" id="PF12704"/>
    </source>
</evidence>
<feature type="transmembrane region" description="Helical" evidence="7">
    <location>
        <begin position="369"/>
        <end position="387"/>
    </location>
</feature>
<dbReference type="GO" id="GO:0005886">
    <property type="term" value="C:plasma membrane"/>
    <property type="evidence" value="ECO:0007669"/>
    <property type="project" value="UniProtKB-SubCell"/>
</dbReference>
<evidence type="ECO:0000256" key="2">
    <source>
        <dbReference type="ARBA" id="ARBA00022475"/>
    </source>
</evidence>
<sequence>MLWNAFTIALREIRRNLTRAFLTVLGIIIGVAAVITMVTLGQGTTQAVKNQISNLGTNLLTLRPGTGFGPRTAGVPNFTQRDADAVRDQITGLAAVAPVMSASLSTIYFQNARTTQITGTTPEYFNISKWSIGEGRFFTEEDYRTGAAVCVIGTTVQKELFEGDDALGKKIRLGKASCTVIGILVSKGQSFGGDQDDTVVVPLTTLQRRLVGKTSAQDVREIMMSAEDGADTDAVINDITSLMRQRRSLQANENDNFSIRDTRQLAETLSASTQMMTSLLAAVAGVSLLVGGIGIMNIMLVSVTERTREIGIRLAIGARAREVLLQFLVEAVTLSSIGGVIGISLALGLCIFLAQLIDVPFMFDARINIIAFFFSTAVGIIFGFTPARRAAKLDPIEALRHE</sequence>
<evidence type="ECO:0000256" key="3">
    <source>
        <dbReference type="ARBA" id="ARBA00022692"/>
    </source>
</evidence>
<name>A0A1T4WGU2_9BACT</name>
<evidence type="ECO:0000313" key="11">
    <source>
        <dbReference type="Proteomes" id="UP000190774"/>
    </source>
</evidence>
<keyword evidence="3 7" id="KW-0812">Transmembrane</keyword>
<keyword evidence="2" id="KW-1003">Cell membrane</keyword>
<feature type="domain" description="MacB-like periplasmic core" evidence="9">
    <location>
        <begin position="21"/>
        <end position="241"/>
    </location>
</feature>
<dbReference type="Pfam" id="PF02687">
    <property type="entry name" value="FtsX"/>
    <property type="match status" value="1"/>
</dbReference>
<accession>A0A1T4WGU2</accession>
<evidence type="ECO:0000256" key="4">
    <source>
        <dbReference type="ARBA" id="ARBA00022989"/>
    </source>
</evidence>
<dbReference type="STRING" id="48467.SAMN02745166_00198"/>
<gene>
    <name evidence="10" type="ORF">SAMN02745166_00198</name>
</gene>
<evidence type="ECO:0000256" key="7">
    <source>
        <dbReference type="SAM" id="Phobius"/>
    </source>
</evidence>
<evidence type="ECO:0000259" key="8">
    <source>
        <dbReference type="Pfam" id="PF02687"/>
    </source>
</evidence>
<keyword evidence="4 7" id="KW-1133">Transmembrane helix</keyword>
<reference evidence="11" key="1">
    <citation type="submission" date="2017-02" db="EMBL/GenBank/DDBJ databases">
        <authorList>
            <person name="Varghese N."/>
            <person name="Submissions S."/>
        </authorList>
    </citation>
    <scope>NUCLEOTIDE SEQUENCE [LARGE SCALE GENOMIC DNA]</scope>
    <source>
        <strain evidence="11">ATCC 700200</strain>
    </source>
</reference>
<dbReference type="Pfam" id="PF12704">
    <property type="entry name" value="MacB_PCD"/>
    <property type="match status" value="1"/>
</dbReference>
<evidence type="ECO:0000256" key="1">
    <source>
        <dbReference type="ARBA" id="ARBA00004651"/>
    </source>
</evidence>
<feature type="transmembrane region" description="Helical" evidence="7">
    <location>
        <begin position="20"/>
        <end position="41"/>
    </location>
</feature>
<dbReference type="EMBL" id="FUYE01000001">
    <property type="protein sequence ID" value="SKA76554.1"/>
    <property type="molecule type" value="Genomic_DNA"/>
</dbReference>
<comment type="similarity">
    <text evidence="6">Belongs to the ABC-4 integral membrane protein family.</text>
</comment>
<feature type="transmembrane region" description="Helical" evidence="7">
    <location>
        <begin position="279"/>
        <end position="303"/>
    </location>
</feature>
<evidence type="ECO:0000256" key="5">
    <source>
        <dbReference type="ARBA" id="ARBA00023136"/>
    </source>
</evidence>
<dbReference type="OrthoDB" id="9770099at2"/>
<evidence type="ECO:0000256" key="6">
    <source>
        <dbReference type="ARBA" id="ARBA00038076"/>
    </source>
</evidence>
<dbReference type="InterPro" id="IPR003838">
    <property type="entry name" value="ABC3_permease_C"/>
</dbReference>
<dbReference type="AlphaFoldDB" id="A0A1T4WGU2"/>
<dbReference type="PANTHER" id="PTHR30572:SF4">
    <property type="entry name" value="ABC TRANSPORTER PERMEASE YTRF"/>
    <property type="match status" value="1"/>
</dbReference>
<dbReference type="InterPro" id="IPR050250">
    <property type="entry name" value="Macrolide_Exporter_MacB"/>
</dbReference>
<keyword evidence="11" id="KW-1185">Reference proteome</keyword>
<keyword evidence="5 7" id="KW-0472">Membrane</keyword>
<dbReference type="Proteomes" id="UP000190774">
    <property type="component" value="Unassembled WGS sequence"/>
</dbReference>
<protein>
    <submittedName>
        <fullName evidence="10">Putative ABC transport system permease protein</fullName>
    </submittedName>
</protein>
<feature type="transmembrane region" description="Helical" evidence="7">
    <location>
        <begin position="324"/>
        <end position="357"/>
    </location>
</feature>
<organism evidence="10 11">
    <name type="scientific">Prosthecobacter debontii</name>
    <dbReference type="NCBI Taxonomy" id="48467"/>
    <lineage>
        <taxon>Bacteria</taxon>
        <taxon>Pseudomonadati</taxon>
        <taxon>Verrucomicrobiota</taxon>
        <taxon>Verrucomicrobiia</taxon>
        <taxon>Verrucomicrobiales</taxon>
        <taxon>Verrucomicrobiaceae</taxon>
        <taxon>Prosthecobacter</taxon>
    </lineage>
</organism>
<feature type="domain" description="ABC3 transporter permease C-terminal" evidence="8">
    <location>
        <begin position="282"/>
        <end position="395"/>
    </location>
</feature>
<evidence type="ECO:0000313" key="10">
    <source>
        <dbReference type="EMBL" id="SKA76554.1"/>
    </source>
</evidence>
<proteinExistence type="inferred from homology"/>
<comment type="subcellular location">
    <subcellularLocation>
        <location evidence="1">Cell membrane</location>
        <topology evidence="1">Multi-pass membrane protein</topology>
    </subcellularLocation>
</comment>
<dbReference type="PANTHER" id="PTHR30572">
    <property type="entry name" value="MEMBRANE COMPONENT OF TRANSPORTER-RELATED"/>
    <property type="match status" value="1"/>
</dbReference>